<feature type="repeat" description="PPR" evidence="5">
    <location>
        <begin position="141"/>
        <end position="175"/>
    </location>
</feature>
<feature type="repeat" description="PPR" evidence="5">
    <location>
        <begin position="251"/>
        <end position="285"/>
    </location>
</feature>
<dbReference type="InterPro" id="IPR001841">
    <property type="entry name" value="Znf_RING"/>
</dbReference>
<comment type="caution">
    <text evidence="8">The sequence shown here is derived from an EMBL/GenBank/DDBJ whole genome shotgun (WGS) entry which is preliminary data.</text>
</comment>
<keyword evidence="4" id="KW-0862">Zinc</keyword>
<keyword evidence="6" id="KW-1133">Transmembrane helix</keyword>
<dbReference type="Pfam" id="PF14432">
    <property type="entry name" value="DYW_deaminase"/>
    <property type="match status" value="1"/>
</dbReference>
<accession>A0A438K4G8</accession>
<dbReference type="InterPro" id="IPR032867">
    <property type="entry name" value="DYW_dom"/>
</dbReference>
<feature type="repeat" description="PPR" evidence="5">
    <location>
        <begin position="176"/>
        <end position="210"/>
    </location>
</feature>
<dbReference type="PANTHER" id="PTHR47926">
    <property type="entry name" value="PENTATRICOPEPTIDE REPEAT-CONTAINING PROTEIN"/>
    <property type="match status" value="1"/>
</dbReference>
<evidence type="ECO:0000256" key="1">
    <source>
        <dbReference type="ARBA" id="ARBA00006643"/>
    </source>
</evidence>
<dbReference type="GO" id="GO:0003723">
    <property type="term" value="F:RNA binding"/>
    <property type="evidence" value="ECO:0007669"/>
    <property type="project" value="InterPro"/>
</dbReference>
<keyword evidence="2" id="KW-0677">Repeat</keyword>
<gene>
    <name evidence="8" type="primary">PCMP-H21_0</name>
    <name evidence="8" type="ORF">CK203_005559</name>
</gene>
<dbReference type="SUPFAM" id="SSF57850">
    <property type="entry name" value="RING/U-box"/>
    <property type="match status" value="1"/>
</dbReference>
<dbReference type="Gene3D" id="1.25.40.10">
    <property type="entry name" value="Tetratricopeptide repeat domain"/>
    <property type="match status" value="3"/>
</dbReference>
<dbReference type="Proteomes" id="UP000288805">
    <property type="component" value="Unassembled WGS sequence"/>
</dbReference>
<proteinExistence type="inferred from homology"/>
<feature type="transmembrane region" description="Helical" evidence="6">
    <location>
        <begin position="506"/>
        <end position="530"/>
    </location>
</feature>
<dbReference type="Pfam" id="PF13041">
    <property type="entry name" value="PPR_2"/>
    <property type="match status" value="3"/>
</dbReference>
<dbReference type="InterPro" id="IPR013083">
    <property type="entry name" value="Znf_RING/FYVE/PHD"/>
</dbReference>
<dbReference type="PROSITE" id="PS51375">
    <property type="entry name" value="PPR"/>
    <property type="match status" value="5"/>
</dbReference>
<evidence type="ECO:0000256" key="6">
    <source>
        <dbReference type="SAM" id="Phobius"/>
    </source>
</evidence>
<dbReference type="FunFam" id="1.25.40.10:FF:000205">
    <property type="entry name" value="Pentatricopeptide repeat-containing protein, mitochondrial"/>
    <property type="match status" value="1"/>
</dbReference>
<evidence type="ECO:0000313" key="8">
    <source>
        <dbReference type="EMBL" id="RVX16103.1"/>
    </source>
</evidence>
<evidence type="ECO:0000256" key="4">
    <source>
        <dbReference type="PROSITE-ProRule" id="PRU00175"/>
    </source>
</evidence>
<reference evidence="8 9" key="1">
    <citation type="journal article" date="2018" name="PLoS Genet.">
        <title>Population sequencing reveals clonal diversity and ancestral inbreeding in the grapevine cultivar Chardonnay.</title>
        <authorList>
            <person name="Roach M.J."/>
            <person name="Johnson D.L."/>
            <person name="Bohlmann J."/>
            <person name="van Vuuren H.J."/>
            <person name="Jones S.J."/>
            <person name="Pretorius I.S."/>
            <person name="Schmidt S.A."/>
            <person name="Borneman A.R."/>
        </authorList>
    </citation>
    <scope>NUCLEOTIDE SEQUENCE [LARGE SCALE GENOMIC DNA]</scope>
    <source>
        <strain evidence="9">cv. Chardonnay</strain>
        <tissue evidence="8">Leaf</tissue>
    </source>
</reference>
<dbReference type="Gene3D" id="3.30.40.10">
    <property type="entry name" value="Zinc/RING finger domain, C3HC4 (zinc finger)"/>
    <property type="match status" value="1"/>
</dbReference>
<dbReference type="NCBIfam" id="TIGR00756">
    <property type="entry name" value="PPR"/>
    <property type="match status" value="5"/>
</dbReference>
<dbReference type="Pfam" id="PF13639">
    <property type="entry name" value="zf-RING_2"/>
    <property type="match status" value="1"/>
</dbReference>
<comment type="similarity">
    <text evidence="1">Belongs to the PPR family. PCMP-H subfamily.</text>
</comment>
<keyword evidence="4" id="KW-0863">Zinc-finger</keyword>
<dbReference type="GO" id="GO:0008270">
    <property type="term" value="F:zinc ion binding"/>
    <property type="evidence" value="ECO:0007669"/>
    <property type="project" value="UniProtKB-KW"/>
</dbReference>
<dbReference type="AlphaFoldDB" id="A0A438K4G8"/>
<keyword evidence="6" id="KW-0472">Membrane</keyword>
<feature type="repeat" description="PPR" evidence="5">
    <location>
        <begin position="40"/>
        <end position="74"/>
    </location>
</feature>
<feature type="repeat" description="PPR" evidence="5">
    <location>
        <begin position="5"/>
        <end position="39"/>
    </location>
</feature>
<evidence type="ECO:0000259" key="7">
    <source>
        <dbReference type="PROSITE" id="PS50089"/>
    </source>
</evidence>
<keyword evidence="4" id="KW-0479">Metal-binding</keyword>
<dbReference type="InterPro" id="IPR046849">
    <property type="entry name" value="E2_motif"/>
</dbReference>
<dbReference type="GO" id="GO:0005739">
    <property type="term" value="C:mitochondrion"/>
    <property type="evidence" value="ECO:0007669"/>
    <property type="project" value="UniProtKB-ARBA"/>
</dbReference>
<organism evidence="8 9">
    <name type="scientific">Vitis vinifera</name>
    <name type="common">Grape</name>
    <dbReference type="NCBI Taxonomy" id="29760"/>
    <lineage>
        <taxon>Eukaryota</taxon>
        <taxon>Viridiplantae</taxon>
        <taxon>Streptophyta</taxon>
        <taxon>Embryophyta</taxon>
        <taxon>Tracheophyta</taxon>
        <taxon>Spermatophyta</taxon>
        <taxon>Magnoliopsida</taxon>
        <taxon>eudicotyledons</taxon>
        <taxon>Gunneridae</taxon>
        <taxon>Pentapetalae</taxon>
        <taxon>rosids</taxon>
        <taxon>Vitales</taxon>
        <taxon>Vitaceae</taxon>
        <taxon>Viteae</taxon>
        <taxon>Vitis</taxon>
    </lineage>
</organism>
<protein>
    <submittedName>
        <fullName evidence="8">Pentatricopeptide repeat-containing protein</fullName>
    </submittedName>
</protein>
<name>A0A438K4G8_VITVI</name>
<dbReference type="InterPro" id="IPR011990">
    <property type="entry name" value="TPR-like_helical_dom_sf"/>
</dbReference>
<dbReference type="GO" id="GO:0009451">
    <property type="term" value="P:RNA modification"/>
    <property type="evidence" value="ECO:0007669"/>
    <property type="project" value="InterPro"/>
</dbReference>
<feature type="domain" description="RING-type" evidence="7">
    <location>
        <begin position="573"/>
        <end position="615"/>
    </location>
</feature>
<dbReference type="SMART" id="SM00184">
    <property type="entry name" value="RING"/>
    <property type="match status" value="1"/>
</dbReference>
<comment type="similarity">
    <text evidence="3">Belongs to the PPR family. PCMP-E subfamily.</text>
</comment>
<dbReference type="FunFam" id="3.30.40.10:FF:001056">
    <property type="entry name" value="E3 ubiquitin-protein ligase ATL23"/>
    <property type="match status" value="1"/>
</dbReference>
<dbReference type="OrthoDB" id="8062037at2759"/>
<dbReference type="PROSITE" id="PS50089">
    <property type="entry name" value="ZF_RING_2"/>
    <property type="match status" value="1"/>
</dbReference>
<evidence type="ECO:0000256" key="2">
    <source>
        <dbReference type="ARBA" id="ARBA00022737"/>
    </source>
</evidence>
<dbReference type="Pfam" id="PF20430">
    <property type="entry name" value="Eplus_motif"/>
    <property type="match status" value="1"/>
</dbReference>
<evidence type="ECO:0000256" key="3">
    <source>
        <dbReference type="ARBA" id="ARBA00061659"/>
    </source>
</evidence>
<feature type="transmembrane region" description="Helical" evidence="6">
    <location>
        <begin position="435"/>
        <end position="455"/>
    </location>
</feature>
<dbReference type="InterPro" id="IPR046960">
    <property type="entry name" value="PPR_At4g14850-like_plant"/>
</dbReference>
<dbReference type="Pfam" id="PF01535">
    <property type="entry name" value="PPR"/>
    <property type="match status" value="1"/>
</dbReference>
<dbReference type="FunFam" id="1.25.40.10:FF:000598">
    <property type="entry name" value="pentatricopeptide repeat-containing protein At1g20230 isoform X2"/>
    <property type="match status" value="1"/>
</dbReference>
<evidence type="ECO:0000313" key="9">
    <source>
        <dbReference type="Proteomes" id="UP000288805"/>
    </source>
</evidence>
<dbReference type="EMBL" id="QGNW01000017">
    <property type="protein sequence ID" value="RVX16103.1"/>
    <property type="molecule type" value="Genomic_DNA"/>
</dbReference>
<keyword evidence="6" id="KW-0812">Transmembrane</keyword>
<dbReference type="InterPro" id="IPR002885">
    <property type="entry name" value="PPR_rpt"/>
</dbReference>
<dbReference type="PANTHER" id="PTHR47926:SF347">
    <property type="entry name" value="PENTATRICOPEPTIDE REPEAT-CONTAINING PROTEIN"/>
    <property type="match status" value="1"/>
</dbReference>
<sequence>MFEPDVVSWSALVAAYARQGCVDEAKGFFSEMGDSGVQPNLISWNGMIAGFNHSGLYSEAVLMFLDMHLRGFEPDGTTISSVLPAVGDLEDLVMGILIHGYVIKQGLVSDKCVSSALIDMYGKCSCTSEMSQVFDQMDHMDVGSCNAFIFGLSRNGQVESSLRLFRQLKDQGMELNVVSWTSMIACCSQNGRDIEALELFREMQIAGPIAFSLRRGISTDVYVGSALIDMYAKCGRIQASRICFDGIPTKNLVCWNAVIAGYAMHGKAKEAMEIFDLMQRSGQKPDIISFTCVFRAGKLEQAYAMIRRMPVIQMLVFGELCSVPVEFTITVRDMMKNKGLRKNPGCSWIEVKNKVHMLLAGDKSHPQMTQIIEKLDKLSMEMKKLGYFPEINFVLQDVEEQDKEQILCGHSEKLAVVFGLLNTPPGFDVFPSPKVAAHVTVLIIIASWLSDICQYRFNMMDAESKTIIHTNLGQMLELKLPYDTAGVQALGFADSDRENKTMLLSIFLALFLPCAGMSVVFVVYICLLWYSALGQQPELPAPVKPESEKGLSASDLDKLPKLAGKDLVVGAECAVCLDEIESDAPARLIPGCNHGFHLQCADTWLSKHSVCPLCRAILAPEFFNTSENPC</sequence>
<evidence type="ECO:0000256" key="5">
    <source>
        <dbReference type="PROSITE-ProRule" id="PRU00708"/>
    </source>
</evidence>